<keyword evidence="2" id="KW-1185">Reference proteome</keyword>
<evidence type="ECO:0000313" key="1">
    <source>
        <dbReference type="EMBL" id="SBW18965.1"/>
    </source>
</evidence>
<accession>A0A1C3NUG5</accession>
<dbReference type="EMBL" id="FLUV01000360">
    <property type="protein sequence ID" value="SBW18965.1"/>
    <property type="molecule type" value="Genomic_DNA"/>
</dbReference>
<dbReference type="AlphaFoldDB" id="A0A1C3NUG5"/>
<protein>
    <submittedName>
        <fullName evidence="1">Uncharacterized protein</fullName>
    </submittedName>
</protein>
<gene>
    <name evidence="1" type="ORF">FDG2_0902</name>
</gene>
<reference evidence="2" key="1">
    <citation type="submission" date="2016-02" db="EMBL/GenBank/DDBJ databases">
        <authorList>
            <person name="Wibberg D."/>
        </authorList>
    </citation>
    <scope>NUCLEOTIDE SEQUENCE [LARGE SCALE GENOMIC DNA]</scope>
</reference>
<sequence>MFCTCGELHKKFVHLTPSDPNYEKNLRGYLKSRTCWKEDMP</sequence>
<evidence type="ECO:0000313" key="2">
    <source>
        <dbReference type="Proteomes" id="UP000199013"/>
    </source>
</evidence>
<name>A0A1C3NUG5_9ACTN</name>
<organism evidence="1 2">
    <name type="scientific">Candidatus Protofrankia californiensis</name>
    <dbReference type="NCBI Taxonomy" id="1839754"/>
    <lineage>
        <taxon>Bacteria</taxon>
        <taxon>Bacillati</taxon>
        <taxon>Actinomycetota</taxon>
        <taxon>Actinomycetes</taxon>
        <taxon>Frankiales</taxon>
        <taxon>Frankiaceae</taxon>
        <taxon>Protofrankia</taxon>
    </lineage>
</organism>
<dbReference type="Proteomes" id="UP000199013">
    <property type="component" value="Unassembled WGS sequence"/>
</dbReference>
<proteinExistence type="predicted"/>